<dbReference type="Pfam" id="PF00160">
    <property type="entry name" value="Pro_isomerase"/>
    <property type="match status" value="1"/>
</dbReference>
<dbReference type="InterPro" id="IPR044665">
    <property type="entry name" value="E_coli_cyclophilin_A-like"/>
</dbReference>
<accession>A0ABS5HAF4</accession>
<keyword evidence="7" id="KW-1185">Reference proteome</keyword>
<feature type="domain" description="PPIase cyclophilin-type" evidence="5">
    <location>
        <begin position="31"/>
        <end position="182"/>
    </location>
</feature>
<evidence type="ECO:0000259" key="5">
    <source>
        <dbReference type="PROSITE" id="PS50072"/>
    </source>
</evidence>
<evidence type="ECO:0000256" key="3">
    <source>
        <dbReference type="ARBA" id="ARBA00023235"/>
    </source>
</evidence>
<name>A0ABS5HAF4_9GAMM</name>
<dbReference type="GO" id="GO:0016853">
    <property type="term" value="F:isomerase activity"/>
    <property type="evidence" value="ECO:0007669"/>
    <property type="project" value="UniProtKB-KW"/>
</dbReference>
<dbReference type="PROSITE" id="PS00170">
    <property type="entry name" value="CSA_PPIASE_1"/>
    <property type="match status" value="1"/>
</dbReference>
<protein>
    <recommendedName>
        <fullName evidence="4">Peptidyl-prolyl cis-trans isomerase</fullName>
        <shortName evidence="4">PPIase</shortName>
        <ecNumber evidence="4">5.2.1.8</ecNumber>
    </recommendedName>
</protein>
<comment type="catalytic activity">
    <reaction evidence="4">
        <text>[protein]-peptidylproline (omega=180) = [protein]-peptidylproline (omega=0)</text>
        <dbReference type="Rhea" id="RHEA:16237"/>
        <dbReference type="Rhea" id="RHEA-COMP:10747"/>
        <dbReference type="Rhea" id="RHEA-COMP:10748"/>
        <dbReference type="ChEBI" id="CHEBI:83833"/>
        <dbReference type="ChEBI" id="CHEBI:83834"/>
        <dbReference type="EC" id="5.2.1.8"/>
    </reaction>
</comment>
<dbReference type="Proteomes" id="UP000679722">
    <property type="component" value="Unassembled WGS sequence"/>
</dbReference>
<comment type="function">
    <text evidence="4">PPIases accelerate the folding of proteins. It catalyzes the cis-trans isomerization of proline imidic peptide bonds in oligopeptides.</text>
</comment>
<evidence type="ECO:0000256" key="1">
    <source>
        <dbReference type="ARBA" id="ARBA00007365"/>
    </source>
</evidence>
<feature type="chain" id="PRO_5045011606" description="Peptidyl-prolyl cis-trans isomerase" evidence="4">
    <location>
        <begin position="22"/>
        <end position="184"/>
    </location>
</feature>
<sequence length="184" mass="20199">MMRKPLLASLALLAFCTQLQATEVDIVTNQGTIRVDLNDEQAPRTVENFLRYADDGFYDNTIFHRVIRGFMTQGGGFTEDLERKSTRRAISYEGDNGLANNRGTLAMARTQNPDSATSQFFINQVDNTFLNHGARGGAGYTVFGKVISGMDVVDSISAVDTHTVGPYQNVPTTPVIIESVTRVN</sequence>
<dbReference type="EC" id="5.2.1.8" evidence="4"/>
<organism evidence="6 7">
    <name type="scientific">Marinomonas vulgaris</name>
    <dbReference type="NCBI Taxonomy" id="2823372"/>
    <lineage>
        <taxon>Bacteria</taxon>
        <taxon>Pseudomonadati</taxon>
        <taxon>Pseudomonadota</taxon>
        <taxon>Gammaproteobacteria</taxon>
        <taxon>Oceanospirillales</taxon>
        <taxon>Oceanospirillaceae</taxon>
        <taxon>Marinomonas</taxon>
    </lineage>
</organism>
<dbReference type="PRINTS" id="PR00153">
    <property type="entry name" value="CSAPPISMRASE"/>
</dbReference>
<dbReference type="CDD" id="cd01920">
    <property type="entry name" value="cyclophilin_EcCYP_like"/>
    <property type="match status" value="1"/>
</dbReference>
<evidence type="ECO:0000313" key="6">
    <source>
        <dbReference type="EMBL" id="MBR7888651.1"/>
    </source>
</evidence>
<feature type="signal peptide" evidence="4">
    <location>
        <begin position="1"/>
        <end position="21"/>
    </location>
</feature>
<keyword evidence="4" id="KW-0732">Signal</keyword>
<evidence type="ECO:0000256" key="2">
    <source>
        <dbReference type="ARBA" id="ARBA00023110"/>
    </source>
</evidence>
<evidence type="ECO:0000256" key="4">
    <source>
        <dbReference type="RuleBase" id="RU363019"/>
    </source>
</evidence>
<proteinExistence type="inferred from homology"/>
<dbReference type="PANTHER" id="PTHR43246">
    <property type="entry name" value="PEPTIDYL-PROLYL CIS-TRANS ISOMERASE CYP38, CHLOROPLASTIC"/>
    <property type="match status" value="1"/>
</dbReference>
<comment type="similarity">
    <text evidence="1 4">Belongs to the cyclophilin-type PPIase family.</text>
</comment>
<comment type="caution">
    <text evidence="6">The sequence shown here is derived from an EMBL/GenBank/DDBJ whole genome shotgun (WGS) entry which is preliminary data.</text>
</comment>
<dbReference type="InterPro" id="IPR020892">
    <property type="entry name" value="Cyclophilin-type_PPIase_CS"/>
</dbReference>
<dbReference type="InterPro" id="IPR029000">
    <property type="entry name" value="Cyclophilin-like_dom_sf"/>
</dbReference>
<dbReference type="PROSITE" id="PS50072">
    <property type="entry name" value="CSA_PPIASE_2"/>
    <property type="match status" value="1"/>
</dbReference>
<keyword evidence="2 4" id="KW-0697">Rotamase</keyword>
<dbReference type="InterPro" id="IPR002130">
    <property type="entry name" value="Cyclophilin-type_PPIase_dom"/>
</dbReference>
<keyword evidence="3 4" id="KW-0413">Isomerase</keyword>
<reference evidence="7" key="1">
    <citation type="submission" date="2023-07" db="EMBL/GenBank/DDBJ databases">
        <title>Marinomonas vulgaris A79, complete genome.</title>
        <authorList>
            <person name="Ying J.-J."/>
        </authorList>
    </citation>
    <scope>NUCLEOTIDE SEQUENCE [LARGE SCALE GENOMIC DNA]</scope>
    <source>
        <strain evidence="7">A79</strain>
    </source>
</reference>
<gene>
    <name evidence="6" type="ORF">J9B83_06810</name>
</gene>
<dbReference type="EMBL" id="JAGSSV010000006">
    <property type="protein sequence ID" value="MBR7888651.1"/>
    <property type="molecule type" value="Genomic_DNA"/>
</dbReference>
<dbReference type="SUPFAM" id="SSF50891">
    <property type="entry name" value="Cyclophilin-like"/>
    <property type="match status" value="1"/>
</dbReference>
<evidence type="ECO:0000313" key="7">
    <source>
        <dbReference type="Proteomes" id="UP000679722"/>
    </source>
</evidence>
<dbReference type="Gene3D" id="2.40.100.10">
    <property type="entry name" value="Cyclophilin-like"/>
    <property type="match status" value="1"/>
</dbReference>